<dbReference type="Gene3D" id="3.40.50.1240">
    <property type="entry name" value="Phosphoglycerate mutase-like"/>
    <property type="match status" value="1"/>
</dbReference>
<organism evidence="1 2">
    <name type="scientific">Actinokineospora spheciospongiae</name>
    <dbReference type="NCBI Taxonomy" id="909613"/>
    <lineage>
        <taxon>Bacteria</taxon>
        <taxon>Bacillati</taxon>
        <taxon>Actinomycetota</taxon>
        <taxon>Actinomycetes</taxon>
        <taxon>Pseudonocardiales</taxon>
        <taxon>Pseudonocardiaceae</taxon>
        <taxon>Actinokineospora</taxon>
    </lineage>
</organism>
<dbReference type="GO" id="GO:0005737">
    <property type="term" value="C:cytoplasm"/>
    <property type="evidence" value="ECO:0007669"/>
    <property type="project" value="TreeGrafter"/>
</dbReference>
<dbReference type="EMBL" id="AYXG01000033">
    <property type="protein sequence ID" value="EWC63776.1"/>
    <property type="molecule type" value="Genomic_DNA"/>
</dbReference>
<comment type="caution">
    <text evidence="1">The sequence shown here is derived from an EMBL/GenBank/DDBJ whole genome shotgun (WGS) entry which is preliminary data.</text>
</comment>
<protein>
    <submittedName>
        <fullName evidence="1">Phosphoglycerate mutase family protein</fullName>
    </submittedName>
</protein>
<dbReference type="InterPro" id="IPR050275">
    <property type="entry name" value="PGM_Phosphatase"/>
</dbReference>
<dbReference type="GO" id="GO:0016791">
    <property type="term" value="F:phosphatase activity"/>
    <property type="evidence" value="ECO:0007669"/>
    <property type="project" value="TreeGrafter"/>
</dbReference>
<sequence length="227" mass="23674">MGREVGMSVVYLLRHGQASFGAADYDVLSPQGELQAKVLGEELRTRGITPVQAWSGTLSRQRATASIALAAAGLDLPVREDPRWNEYDHLGLVQHLLARENVGAPASPREFQAVLDRALHGWITDGESAGPAGTYADFDAAAAAALTELAAGLGSGGTAVVFTSGGVIATLCSRLLGLPGAALVALNRVVVNAAVTKVVHGRAGASLVSFNEHGHFEGPNRELLTYR</sequence>
<dbReference type="PANTHER" id="PTHR48100:SF1">
    <property type="entry name" value="HISTIDINE PHOSPHATASE FAMILY PROTEIN-RELATED"/>
    <property type="match status" value="1"/>
</dbReference>
<dbReference type="AlphaFoldDB" id="W7J466"/>
<accession>W7J466</accession>
<proteinExistence type="predicted"/>
<gene>
    <name evidence="1" type="ORF">UO65_0865</name>
</gene>
<dbReference type="SMART" id="SM00855">
    <property type="entry name" value="PGAM"/>
    <property type="match status" value="1"/>
</dbReference>
<evidence type="ECO:0000313" key="1">
    <source>
        <dbReference type="EMBL" id="EWC63776.1"/>
    </source>
</evidence>
<dbReference type="InterPro" id="IPR029033">
    <property type="entry name" value="His_PPase_superfam"/>
</dbReference>
<dbReference type="eggNOG" id="COG0406">
    <property type="taxonomic scope" value="Bacteria"/>
</dbReference>
<dbReference type="CDD" id="cd07067">
    <property type="entry name" value="HP_PGM_like"/>
    <property type="match status" value="1"/>
</dbReference>
<keyword evidence="2" id="KW-1185">Reference proteome</keyword>
<dbReference type="PATRIC" id="fig|909613.9.peg.881"/>
<dbReference type="PANTHER" id="PTHR48100">
    <property type="entry name" value="BROAD-SPECIFICITY PHOSPHATASE YOR283W-RELATED"/>
    <property type="match status" value="1"/>
</dbReference>
<name>W7J466_9PSEU</name>
<dbReference type="Proteomes" id="UP000019277">
    <property type="component" value="Unassembled WGS sequence"/>
</dbReference>
<reference evidence="1 2" key="1">
    <citation type="journal article" date="2014" name="Genome Announc.">
        <title>Draft Genome Sequence of the Antitrypanosomally Active Sponge-Associated Bacterium Actinokineospora sp. Strain EG49.</title>
        <authorList>
            <person name="Harjes J."/>
            <person name="Ryu T."/>
            <person name="Abdelmohsen U.R."/>
            <person name="Moitinho-Silva L."/>
            <person name="Horn H."/>
            <person name="Ravasi T."/>
            <person name="Hentschel U."/>
        </authorList>
    </citation>
    <scope>NUCLEOTIDE SEQUENCE [LARGE SCALE GENOMIC DNA]</scope>
    <source>
        <strain evidence="1 2">EG49</strain>
    </source>
</reference>
<dbReference type="SUPFAM" id="SSF53254">
    <property type="entry name" value="Phosphoglycerate mutase-like"/>
    <property type="match status" value="1"/>
</dbReference>
<dbReference type="InterPro" id="IPR013078">
    <property type="entry name" value="His_Pase_superF_clade-1"/>
</dbReference>
<dbReference type="Pfam" id="PF00300">
    <property type="entry name" value="His_Phos_1"/>
    <property type="match status" value="1"/>
</dbReference>
<evidence type="ECO:0000313" key="2">
    <source>
        <dbReference type="Proteomes" id="UP000019277"/>
    </source>
</evidence>
<dbReference type="STRING" id="909613.UO65_0865"/>